<keyword evidence="1" id="KW-0472">Membrane</keyword>
<proteinExistence type="predicted"/>
<dbReference type="InterPro" id="IPR050553">
    <property type="entry name" value="Thioredoxin_ResA/DsbE_sf"/>
</dbReference>
<dbReference type="Proteomes" id="UP000323136">
    <property type="component" value="Unassembled WGS sequence"/>
</dbReference>
<dbReference type="PANTHER" id="PTHR42852">
    <property type="entry name" value="THIOL:DISULFIDE INTERCHANGE PROTEIN DSBE"/>
    <property type="match status" value="1"/>
</dbReference>
<dbReference type="Pfam" id="PF08534">
    <property type="entry name" value="Redoxin"/>
    <property type="match status" value="1"/>
</dbReference>
<dbReference type="EMBL" id="VNIA01000003">
    <property type="protein sequence ID" value="TYP97940.1"/>
    <property type="molecule type" value="Genomic_DNA"/>
</dbReference>
<dbReference type="InterPro" id="IPR013766">
    <property type="entry name" value="Thioredoxin_domain"/>
</dbReference>
<dbReference type="InterPro" id="IPR013740">
    <property type="entry name" value="Redoxin"/>
</dbReference>
<evidence type="ECO:0000259" key="2">
    <source>
        <dbReference type="PROSITE" id="PS51352"/>
    </source>
</evidence>
<accession>A0A5S5DPR5</accession>
<dbReference type="CDD" id="cd02966">
    <property type="entry name" value="TlpA_like_family"/>
    <property type="match status" value="1"/>
</dbReference>
<dbReference type="AlphaFoldDB" id="A0A5S5DPR5"/>
<reference evidence="3 4" key="1">
    <citation type="submission" date="2019-07" db="EMBL/GenBank/DDBJ databases">
        <title>Genomic Encyclopedia of Type Strains, Phase IV (KMG-IV): sequencing the most valuable type-strain genomes for metagenomic binning, comparative biology and taxonomic classification.</title>
        <authorList>
            <person name="Goeker M."/>
        </authorList>
    </citation>
    <scope>NUCLEOTIDE SEQUENCE [LARGE SCALE GENOMIC DNA]</scope>
    <source>
        <strain evidence="3 4">DSM 18961</strain>
    </source>
</reference>
<dbReference type="SUPFAM" id="SSF52833">
    <property type="entry name" value="Thioredoxin-like"/>
    <property type="match status" value="1"/>
</dbReference>
<feature type="transmembrane region" description="Helical" evidence="1">
    <location>
        <begin position="6"/>
        <end position="23"/>
    </location>
</feature>
<dbReference type="RefSeq" id="WP_148870285.1">
    <property type="nucleotide sequence ID" value="NZ_VNIA01000003.1"/>
</dbReference>
<keyword evidence="1" id="KW-0812">Transmembrane</keyword>
<keyword evidence="1" id="KW-1133">Transmembrane helix</keyword>
<keyword evidence="3" id="KW-0413">Isomerase</keyword>
<dbReference type="Gene3D" id="3.40.30.10">
    <property type="entry name" value="Glutaredoxin"/>
    <property type="match status" value="1"/>
</dbReference>
<dbReference type="InterPro" id="IPR036249">
    <property type="entry name" value="Thioredoxin-like_sf"/>
</dbReference>
<comment type="caution">
    <text evidence="3">The sequence shown here is derived from an EMBL/GenBank/DDBJ whole genome shotgun (WGS) entry which is preliminary data.</text>
</comment>
<name>A0A5S5DPR5_9FLAO</name>
<sequence length="184" mass="21585">MNLKKHFTWSNLIFVIVVALMLYKPTRVWFIRQVSFSPSVSSVEKSQKITDYNWPLYGLNTESVNFSQFENKVVFLNFWATWCPPCIAEFPFIQELYKDYKDNVAFVFVTNENWQEVEAFFQKNNYDFPTYQSSASYPKGLPSVSSIPTTFIIDKKGNIRVKKTGSADWNSESFRKAVDEMLRE</sequence>
<gene>
    <name evidence="3" type="ORF">C7447_103106</name>
</gene>
<evidence type="ECO:0000313" key="4">
    <source>
        <dbReference type="Proteomes" id="UP000323136"/>
    </source>
</evidence>
<dbReference type="PANTHER" id="PTHR42852:SF17">
    <property type="entry name" value="THIOREDOXIN-LIKE PROTEIN HI_1115"/>
    <property type="match status" value="1"/>
</dbReference>
<dbReference type="GO" id="GO:0016853">
    <property type="term" value="F:isomerase activity"/>
    <property type="evidence" value="ECO:0007669"/>
    <property type="project" value="UniProtKB-KW"/>
</dbReference>
<evidence type="ECO:0000256" key="1">
    <source>
        <dbReference type="SAM" id="Phobius"/>
    </source>
</evidence>
<organism evidence="3 4">
    <name type="scientific">Tenacibaculum adriaticum</name>
    <dbReference type="NCBI Taxonomy" id="413713"/>
    <lineage>
        <taxon>Bacteria</taxon>
        <taxon>Pseudomonadati</taxon>
        <taxon>Bacteroidota</taxon>
        <taxon>Flavobacteriia</taxon>
        <taxon>Flavobacteriales</taxon>
        <taxon>Flavobacteriaceae</taxon>
        <taxon>Tenacibaculum</taxon>
    </lineage>
</organism>
<evidence type="ECO:0000313" key="3">
    <source>
        <dbReference type="EMBL" id="TYP97940.1"/>
    </source>
</evidence>
<protein>
    <submittedName>
        <fullName evidence="3">Thiol-disulfide isomerase/thioredoxin</fullName>
    </submittedName>
</protein>
<keyword evidence="4" id="KW-1185">Reference proteome</keyword>
<dbReference type="GO" id="GO:0016491">
    <property type="term" value="F:oxidoreductase activity"/>
    <property type="evidence" value="ECO:0007669"/>
    <property type="project" value="InterPro"/>
</dbReference>
<dbReference type="PROSITE" id="PS51352">
    <property type="entry name" value="THIOREDOXIN_2"/>
    <property type="match status" value="1"/>
</dbReference>
<dbReference type="OrthoDB" id="9815205at2"/>
<feature type="domain" description="Thioredoxin" evidence="2">
    <location>
        <begin position="43"/>
        <end position="183"/>
    </location>
</feature>